<evidence type="ECO:0000313" key="2">
    <source>
        <dbReference type="EMBL" id="KAL2630030.1"/>
    </source>
</evidence>
<evidence type="ECO:0000313" key="3">
    <source>
        <dbReference type="Proteomes" id="UP001605036"/>
    </source>
</evidence>
<accession>A0ABD1YH93</accession>
<comment type="caution">
    <text evidence="2">The sequence shown here is derived from an EMBL/GenBank/DDBJ whole genome shotgun (WGS) entry which is preliminary data.</text>
</comment>
<name>A0ABD1YH93_9MARC</name>
<protein>
    <submittedName>
        <fullName evidence="2">Uncharacterized protein</fullName>
    </submittedName>
</protein>
<dbReference type="Proteomes" id="UP001605036">
    <property type="component" value="Unassembled WGS sequence"/>
</dbReference>
<feature type="region of interest" description="Disordered" evidence="1">
    <location>
        <begin position="1"/>
        <end position="33"/>
    </location>
</feature>
<keyword evidence="3" id="KW-1185">Reference proteome</keyword>
<reference evidence="2 3" key="1">
    <citation type="submission" date="2024-09" db="EMBL/GenBank/DDBJ databases">
        <title>Chromosome-scale assembly of Riccia fluitans.</title>
        <authorList>
            <person name="Paukszto L."/>
            <person name="Sawicki J."/>
            <person name="Karawczyk K."/>
            <person name="Piernik-Szablinska J."/>
            <person name="Szczecinska M."/>
            <person name="Mazdziarz M."/>
        </authorList>
    </citation>
    <scope>NUCLEOTIDE SEQUENCE [LARGE SCALE GENOMIC DNA]</scope>
    <source>
        <strain evidence="2">Rf_01</strain>
        <tissue evidence="2">Aerial parts of the thallus</tissue>
    </source>
</reference>
<proteinExistence type="predicted"/>
<evidence type="ECO:0000256" key="1">
    <source>
        <dbReference type="SAM" id="MobiDB-lite"/>
    </source>
</evidence>
<gene>
    <name evidence="2" type="ORF">R1flu_014716</name>
</gene>
<organism evidence="2 3">
    <name type="scientific">Riccia fluitans</name>
    <dbReference type="NCBI Taxonomy" id="41844"/>
    <lineage>
        <taxon>Eukaryota</taxon>
        <taxon>Viridiplantae</taxon>
        <taxon>Streptophyta</taxon>
        <taxon>Embryophyta</taxon>
        <taxon>Marchantiophyta</taxon>
        <taxon>Marchantiopsida</taxon>
        <taxon>Marchantiidae</taxon>
        <taxon>Marchantiales</taxon>
        <taxon>Ricciaceae</taxon>
        <taxon>Riccia</taxon>
    </lineage>
</organism>
<dbReference type="EMBL" id="JBHFFA010000004">
    <property type="protein sequence ID" value="KAL2630030.1"/>
    <property type="molecule type" value="Genomic_DNA"/>
</dbReference>
<sequence>MPRRASKAFIASDNKGGSLLGSLSKQRGKGKTDEQIIPFKRGWTNSKAASAGASQFTVLDRGMHFLVA</sequence>
<dbReference type="AlphaFoldDB" id="A0ABD1YH93"/>